<evidence type="ECO:0000313" key="1">
    <source>
        <dbReference type="EMBL" id="VAX41311.1"/>
    </source>
</evidence>
<sequence length="25" mass="2662">PVYLEDAGGAKGPLAWSCLMTRRAV</sequence>
<feature type="non-terminal residue" evidence="1">
    <location>
        <position position="1"/>
    </location>
</feature>
<proteinExistence type="predicted"/>
<dbReference type="AlphaFoldDB" id="A0A3B1DR13"/>
<organism evidence="1">
    <name type="scientific">hydrothermal vent metagenome</name>
    <dbReference type="NCBI Taxonomy" id="652676"/>
    <lineage>
        <taxon>unclassified sequences</taxon>
        <taxon>metagenomes</taxon>
        <taxon>ecological metagenomes</taxon>
    </lineage>
</organism>
<accession>A0A3B1DR13</accession>
<reference evidence="1" key="1">
    <citation type="submission" date="2018-06" db="EMBL/GenBank/DDBJ databases">
        <authorList>
            <person name="Zhirakovskaya E."/>
        </authorList>
    </citation>
    <scope>NUCLEOTIDE SEQUENCE</scope>
</reference>
<dbReference type="EMBL" id="UOGL01000530">
    <property type="protein sequence ID" value="VAX41311.1"/>
    <property type="molecule type" value="Genomic_DNA"/>
</dbReference>
<protein>
    <submittedName>
        <fullName evidence="1">Uncharacterized protein</fullName>
    </submittedName>
</protein>
<name>A0A3B1DR13_9ZZZZ</name>
<gene>
    <name evidence="1" type="ORF">MNBD_PLANCTO02-928</name>
</gene>